<dbReference type="SUPFAM" id="SSF53756">
    <property type="entry name" value="UDP-Glycosyltransferase/glycogen phosphorylase"/>
    <property type="match status" value="1"/>
</dbReference>
<dbReference type="PANTHER" id="PTHR45947">
    <property type="entry name" value="SULFOQUINOVOSYL TRANSFERASE SQD2"/>
    <property type="match status" value="1"/>
</dbReference>
<evidence type="ECO:0000313" key="3">
    <source>
        <dbReference type="Proteomes" id="UP001211005"/>
    </source>
</evidence>
<reference evidence="2 3" key="1">
    <citation type="submission" date="2022-12" db="EMBL/GenBank/DDBJ databases">
        <title>Hymenobacter canadensis sp. nov. isolated from lake water of the Cambridge Bay, Canada.</title>
        <authorList>
            <person name="Kim W.H."/>
            <person name="Lee Y.M."/>
        </authorList>
    </citation>
    <scope>NUCLEOTIDE SEQUENCE [LARGE SCALE GENOMIC DNA]</scope>
    <source>
        <strain evidence="2 3">PAMC 29467</strain>
    </source>
</reference>
<dbReference type="Pfam" id="PF13692">
    <property type="entry name" value="Glyco_trans_1_4"/>
    <property type="match status" value="1"/>
</dbReference>
<keyword evidence="2" id="KW-0808">Transferase</keyword>
<dbReference type="GO" id="GO:0016757">
    <property type="term" value="F:glycosyltransferase activity"/>
    <property type="evidence" value="ECO:0007669"/>
    <property type="project" value="UniProtKB-KW"/>
</dbReference>
<evidence type="ECO:0000313" key="2">
    <source>
        <dbReference type="EMBL" id="WBA42350.1"/>
    </source>
</evidence>
<keyword evidence="3" id="KW-1185">Reference proteome</keyword>
<dbReference type="Proteomes" id="UP001211005">
    <property type="component" value="Chromosome"/>
</dbReference>
<dbReference type="Gene3D" id="3.40.50.2000">
    <property type="entry name" value="Glycogen Phosphorylase B"/>
    <property type="match status" value="2"/>
</dbReference>
<proteinExistence type="predicted"/>
<dbReference type="PANTHER" id="PTHR45947:SF13">
    <property type="entry name" value="TRANSFERASE"/>
    <property type="match status" value="1"/>
</dbReference>
<feature type="domain" description="Glycosyltransferase subfamily 4-like N-terminal" evidence="1">
    <location>
        <begin position="52"/>
        <end position="150"/>
    </location>
</feature>
<gene>
    <name evidence="2" type="ORF">O3303_02060</name>
</gene>
<dbReference type="InterPro" id="IPR028098">
    <property type="entry name" value="Glyco_trans_4-like_N"/>
</dbReference>
<dbReference type="EMBL" id="CP114767">
    <property type="protein sequence ID" value="WBA42350.1"/>
    <property type="molecule type" value="Genomic_DNA"/>
</dbReference>
<accession>A0ABY7LPJ6</accession>
<dbReference type="InterPro" id="IPR050194">
    <property type="entry name" value="Glycosyltransferase_grp1"/>
</dbReference>
<sequence>MLRILLLHNFYQQPGGEDAVFRAERDLLRAQGHPVETLEFHNQQIGSGFWGKLKAGLLGFYNPGSARRLREALEDFRPDIIHIHNLFPVASPAVLWAARRAGVPVVMTLHNYRLICPGALLYTGGQLYEKSVHQLFPWDAVRRRLYRNSALQTAAVAAITGVHKLLGTWQTGVARYLVLTEFARRRFLDSSLGLQHSQVVYKPNFISDPGAPQSNSQRAGHLLFVGRLSPEKGLHTLLAAAAMHALPLVVVGDGPLRGEVEACVATTPSVHYHGPADAAAVAAAMRHCRALVMPSECVEGMPMVVLEAFATGTPVLASRRGGPGEMVQPGVNGLLFEPGDTEGLAQAAHALLTDEVLAARLGAAGRASYEALYMPAINYAWLLAIYETVVAEARGEAPAATVPILHGAYAAQSRLIPAEDHLHKV</sequence>
<dbReference type="Pfam" id="PF13579">
    <property type="entry name" value="Glyco_trans_4_4"/>
    <property type="match status" value="1"/>
</dbReference>
<organism evidence="2 3">
    <name type="scientific">Hymenobacter canadensis</name>
    <dbReference type="NCBI Taxonomy" id="2999067"/>
    <lineage>
        <taxon>Bacteria</taxon>
        <taxon>Pseudomonadati</taxon>
        <taxon>Bacteroidota</taxon>
        <taxon>Cytophagia</taxon>
        <taxon>Cytophagales</taxon>
        <taxon>Hymenobacteraceae</taxon>
        <taxon>Hymenobacter</taxon>
    </lineage>
</organism>
<evidence type="ECO:0000259" key="1">
    <source>
        <dbReference type="Pfam" id="PF13579"/>
    </source>
</evidence>
<keyword evidence="2" id="KW-0328">Glycosyltransferase</keyword>
<dbReference type="RefSeq" id="WP_269560406.1">
    <property type="nucleotide sequence ID" value="NZ_CP114767.1"/>
</dbReference>
<name>A0ABY7LPJ6_9BACT</name>
<dbReference type="EC" id="2.4.-.-" evidence="2"/>
<protein>
    <submittedName>
        <fullName evidence="2">Glycosyltransferase</fullName>
        <ecNumber evidence="2">2.4.-.-</ecNumber>
    </submittedName>
</protein>